<dbReference type="InterPro" id="IPR040456">
    <property type="entry name" value="RNase_H2_suB"/>
</dbReference>
<feature type="compositionally biased region" description="Acidic residues" evidence="6">
    <location>
        <begin position="1"/>
        <end position="26"/>
    </location>
</feature>
<dbReference type="EMBL" id="LODT01000006">
    <property type="protein sequence ID" value="KYR01642.1"/>
    <property type="molecule type" value="Genomic_DNA"/>
</dbReference>
<evidence type="ECO:0000313" key="10">
    <source>
        <dbReference type="Proteomes" id="UP000076078"/>
    </source>
</evidence>
<comment type="function">
    <text evidence="4">Non catalytic subunit of RNase H2, an endonuclease that specifically degrades the RNA of RNA:DNA hybrids. Participates in DNA replication, possibly by mediating the removal of lagging-strand Okazaki fragment RNA primers during DNA replication. Mediates the excision of single ribonucleotides from DNA:RNA duplexes.</text>
</comment>
<evidence type="ECO:0000256" key="1">
    <source>
        <dbReference type="ARBA" id="ARBA00004123"/>
    </source>
</evidence>
<comment type="caution">
    <text evidence="9">The sequence shown here is derived from an EMBL/GenBank/DDBJ whole genome shotgun (WGS) entry which is preliminary data.</text>
</comment>
<feature type="region of interest" description="Disordered" evidence="6">
    <location>
        <begin position="1"/>
        <end position="54"/>
    </location>
</feature>
<dbReference type="Gene3D" id="2.20.25.530">
    <property type="match status" value="1"/>
</dbReference>
<feature type="domain" description="Ribonuclease H2 subunit B wHTH" evidence="7">
    <location>
        <begin position="157"/>
        <end position="282"/>
    </location>
</feature>
<dbReference type="GO" id="GO:0006401">
    <property type="term" value="P:RNA catabolic process"/>
    <property type="evidence" value="ECO:0007669"/>
    <property type="project" value="TreeGrafter"/>
</dbReference>
<dbReference type="InterPro" id="IPR041195">
    <property type="entry name" value="Rnh202_N"/>
</dbReference>
<dbReference type="InParanoid" id="A0A152A5Y7"/>
<evidence type="ECO:0000256" key="5">
    <source>
        <dbReference type="ARBA" id="ARBA00033464"/>
    </source>
</evidence>
<evidence type="ECO:0000259" key="7">
    <source>
        <dbReference type="Pfam" id="PF09468"/>
    </source>
</evidence>
<dbReference type="InterPro" id="IPR019024">
    <property type="entry name" value="RNase_H2_suB_wHTH"/>
</dbReference>
<dbReference type="OMA" id="QIHCGHS"/>
<dbReference type="Gene3D" id="1.10.20.120">
    <property type="match status" value="1"/>
</dbReference>
<evidence type="ECO:0000256" key="6">
    <source>
        <dbReference type="SAM" id="MobiDB-lite"/>
    </source>
</evidence>
<keyword evidence="3" id="KW-0539">Nucleus</keyword>
<accession>A0A152A5Y7</accession>
<gene>
    <name evidence="9" type="ORF">DLAC_01645</name>
</gene>
<dbReference type="GO" id="GO:0032299">
    <property type="term" value="C:ribonuclease H2 complex"/>
    <property type="evidence" value="ECO:0007669"/>
    <property type="project" value="InterPro"/>
</dbReference>
<feature type="domain" description="Rnh202 triple barrel" evidence="8">
    <location>
        <begin position="92"/>
        <end position="154"/>
    </location>
</feature>
<evidence type="ECO:0000313" key="9">
    <source>
        <dbReference type="EMBL" id="KYR01642.1"/>
    </source>
</evidence>
<keyword evidence="10" id="KW-1185">Reference proteome</keyword>
<feature type="compositionally biased region" description="Low complexity" evidence="6">
    <location>
        <begin position="313"/>
        <end position="328"/>
    </location>
</feature>
<evidence type="ECO:0000256" key="3">
    <source>
        <dbReference type="ARBA" id="ARBA00023242"/>
    </source>
</evidence>
<dbReference type="GO" id="GO:0005654">
    <property type="term" value="C:nucleoplasm"/>
    <property type="evidence" value="ECO:0007669"/>
    <property type="project" value="TreeGrafter"/>
</dbReference>
<evidence type="ECO:0000259" key="8">
    <source>
        <dbReference type="Pfam" id="PF17745"/>
    </source>
</evidence>
<organism evidence="9 10">
    <name type="scientific">Tieghemostelium lacteum</name>
    <name type="common">Slime mold</name>
    <name type="synonym">Dictyostelium lacteum</name>
    <dbReference type="NCBI Taxonomy" id="361077"/>
    <lineage>
        <taxon>Eukaryota</taxon>
        <taxon>Amoebozoa</taxon>
        <taxon>Evosea</taxon>
        <taxon>Eumycetozoa</taxon>
        <taxon>Dictyostelia</taxon>
        <taxon>Dictyosteliales</taxon>
        <taxon>Raperosteliaceae</taxon>
        <taxon>Tieghemostelium</taxon>
    </lineage>
</organism>
<dbReference type="Pfam" id="PF09468">
    <property type="entry name" value="RNase_H2-Ydr279"/>
    <property type="match status" value="1"/>
</dbReference>
<dbReference type="CDD" id="cd09270">
    <property type="entry name" value="RNase_H2-B"/>
    <property type="match status" value="1"/>
</dbReference>
<feature type="compositionally biased region" description="Basic residues" evidence="6">
    <location>
        <begin position="30"/>
        <end position="47"/>
    </location>
</feature>
<dbReference type="AlphaFoldDB" id="A0A152A5Y7"/>
<sequence>MSDVEYEFSDIEEDEELDEFDDEEEEQTKKKSSKKSTAKATTNKRKIKTEEPPPPVASLPYIDRVFVIYLPNKWLEVSDTTSNNNNNNNNKETTVDYKIISLPHPKTLELTRFIHHPSTNTLLEINKFLSKPSSWFINNSVRHDGSLYLASPIDPLFLILPFLEKLRGNVEKDGGMFGELSSAKNDESFSQLTRLSFNNDQLSLICQVKDICGHPMYRLDDTKLMLWLRCKVSKLSLHLKETNTNIYTSSSNQVSANVPKEVSKEALMTMSIGFLGEYLSTNHIKLLETFFGVDDKKKLELQQKQFEANNRQITTSASSSPTTTTSTSKTKKIKTIESHGSSKITSFFNVVKK</sequence>
<comment type="subcellular location">
    <subcellularLocation>
        <location evidence="1">Nucleus</location>
    </subcellularLocation>
</comment>
<dbReference type="Proteomes" id="UP000076078">
    <property type="component" value="Unassembled WGS sequence"/>
</dbReference>
<dbReference type="PANTHER" id="PTHR13383">
    <property type="entry name" value="RIBONUCLEASE H2 SUBUNIT B"/>
    <property type="match status" value="1"/>
</dbReference>
<dbReference type="Pfam" id="PF17745">
    <property type="entry name" value="Ydr279_N"/>
    <property type="match status" value="1"/>
</dbReference>
<proteinExistence type="predicted"/>
<evidence type="ECO:0000256" key="4">
    <source>
        <dbReference type="ARBA" id="ARBA00024778"/>
    </source>
</evidence>
<dbReference type="FunCoup" id="A0A152A5Y7">
    <property type="interactions" value="90"/>
</dbReference>
<evidence type="ECO:0000256" key="2">
    <source>
        <dbReference type="ARBA" id="ARBA00019062"/>
    </source>
</evidence>
<reference evidence="9 10" key="1">
    <citation type="submission" date="2015-12" db="EMBL/GenBank/DDBJ databases">
        <title>Dictyostelia acquired genes for synthesis and detection of signals that induce cell-type specialization by lateral gene transfer from prokaryotes.</title>
        <authorList>
            <person name="Gloeckner G."/>
            <person name="Schaap P."/>
        </authorList>
    </citation>
    <scope>NUCLEOTIDE SEQUENCE [LARGE SCALE GENOMIC DNA]</scope>
    <source>
        <strain evidence="9 10">TK</strain>
    </source>
</reference>
<feature type="region of interest" description="Disordered" evidence="6">
    <location>
        <begin position="310"/>
        <end position="339"/>
    </location>
</feature>
<dbReference type="STRING" id="361077.A0A152A5Y7"/>
<dbReference type="PANTHER" id="PTHR13383:SF11">
    <property type="entry name" value="RIBONUCLEASE H2 SUBUNIT B"/>
    <property type="match status" value="1"/>
</dbReference>
<name>A0A152A5Y7_TIELA</name>
<dbReference type="OrthoDB" id="29098at2759"/>
<protein>
    <recommendedName>
        <fullName evidence="2">Ribonuclease H2 subunit B</fullName>
    </recommendedName>
    <alternativeName>
        <fullName evidence="5">Ribonuclease HI subunit B</fullName>
    </alternativeName>
</protein>